<sequence>MGKNKDDMYMEESEIIDPQESTVEEYDMRLERMEEEVKKLKKIKKRQKKLRELEFEQKEILKKMDKNYKKNR</sequence>
<dbReference type="RefSeq" id="WP_124997035.1">
    <property type="nucleotide sequence ID" value="NZ_BHYK01000001.1"/>
</dbReference>
<dbReference type="EMBL" id="BHYK01000001">
    <property type="protein sequence ID" value="GCD08504.1"/>
    <property type="molecule type" value="Genomic_DNA"/>
</dbReference>
<comment type="caution">
    <text evidence="2">The sequence shown here is derived from an EMBL/GenBank/DDBJ whole genome shotgun (WGS) entry which is preliminary data.</text>
</comment>
<organism evidence="2 3">
    <name type="scientific">Clostridium tagluense</name>
    <dbReference type="NCBI Taxonomy" id="360422"/>
    <lineage>
        <taxon>Bacteria</taxon>
        <taxon>Bacillati</taxon>
        <taxon>Bacillota</taxon>
        <taxon>Clostridia</taxon>
        <taxon>Eubacteriales</taxon>
        <taxon>Clostridiaceae</taxon>
        <taxon>Clostridium</taxon>
    </lineage>
</organism>
<gene>
    <name evidence="2" type="ORF">Ctaglu_01270</name>
</gene>
<proteinExistence type="predicted"/>
<evidence type="ECO:0000313" key="3">
    <source>
        <dbReference type="Proteomes" id="UP000287872"/>
    </source>
</evidence>
<reference evidence="2 3" key="1">
    <citation type="submission" date="2018-11" db="EMBL/GenBank/DDBJ databases">
        <title>Genome sequencing and assembly of Clostridium tagluense strain A121.</title>
        <authorList>
            <person name="Murakami T."/>
            <person name="Segawa T."/>
            <person name="Shcherbakova V.A."/>
            <person name="Mori H."/>
            <person name="Yoshimura Y."/>
        </authorList>
    </citation>
    <scope>NUCLEOTIDE SEQUENCE [LARGE SCALE GENOMIC DNA]</scope>
    <source>
        <strain evidence="2 3">A121</strain>
    </source>
</reference>
<evidence type="ECO:0000256" key="1">
    <source>
        <dbReference type="SAM" id="Coils"/>
    </source>
</evidence>
<keyword evidence="1" id="KW-0175">Coiled coil</keyword>
<dbReference type="AlphaFoldDB" id="A0A401UG69"/>
<feature type="coiled-coil region" evidence="1">
    <location>
        <begin position="16"/>
        <end position="53"/>
    </location>
</feature>
<keyword evidence="3" id="KW-1185">Reference proteome</keyword>
<evidence type="ECO:0000313" key="2">
    <source>
        <dbReference type="EMBL" id="GCD08504.1"/>
    </source>
</evidence>
<dbReference type="GeneID" id="77239481"/>
<name>A0A401UG69_9CLOT</name>
<dbReference type="Proteomes" id="UP000287872">
    <property type="component" value="Unassembled WGS sequence"/>
</dbReference>
<protein>
    <submittedName>
        <fullName evidence="2">Uncharacterized protein</fullName>
    </submittedName>
</protein>
<accession>A0A401UG69</accession>